<feature type="domain" description="EF-hand" evidence="8">
    <location>
        <begin position="39"/>
        <end position="74"/>
    </location>
</feature>
<evidence type="ECO:0000256" key="7">
    <source>
        <dbReference type="RuleBase" id="RU368048"/>
    </source>
</evidence>
<evidence type="ECO:0000313" key="10">
    <source>
        <dbReference type="RefSeq" id="XP_013918134.1"/>
    </source>
</evidence>
<protein>
    <recommendedName>
        <fullName evidence="7">Parvalbumin</fullName>
    </recommendedName>
</protein>
<dbReference type="PANTHER" id="PTHR11653">
    <property type="entry name" value="PARVALBUMIN ALPHA"/>
    <property type="match status" value="1"/>
</dbReference>
<comment type="function">
    <text evidence="5 7">In muscle, parvalbumin is thought to be involved in relaxation after contraction. It binds two calcium ions.</text>
</comment>
<dbReference type="RefSeq" id="XP_013918134.1">
    <property type="nucleotide sequence ID" value="XM_014062659.1"/>
</dbReference>
<evidence type="ECO:0000256" key="6">
    <source>
        <dbReference type="PIRSR" id="PIRSR608080-1"/>
    </source>
</evidence>
<dbReference type="GeneID" id="106545929"/>
<dbReference type="KEGG" id="tsr:106545929"/>
<dbReference type="AlphaFoldDB" id="A0A6I9XQ23"/>
<dbReference type="PANTHER" id="PTHR11653:SF12">
    <property type="entry name" value="PARVALBUMIN"/>
    <property type="match status" value="1"/>
</dbReference>
<dbReference type="GO" id="GO:0005737">
    <property type="term" value="C:cytoplasm"/>
    <property type="evidence" value="ECO:0007669"/>
    <property type="project" value="TreeGrafter"/>
</dbReference>
<accession>A0A6I9XQ23</accession>
<comment type="similarity">
    <text evidence="1 7">Belongs to the parvalbumin family.</text>
</comment>
<dbReference type="PRINTS" id="PR01697">
    <property type="entry name" value="PARVALBUMIN"/>
</dbReference>
<gene>
    <name evidence="10" type="primary">LOC106545929</name>
</gene>
<evidence type="ECO:0000256" key="4">
    <source>
        <dbReference type="ARBA" id="ARBA00023179"/>
    </source>
</evidence>
<feature type="binding site" evidence="6">
    <location>
        <position position="54"/>
    </location>
    <ligand>
        <name>Ca(2+)</name>
        <dbReference type="ChEBI" id="CHEBI:29108"/>
        <label>1</label>
    </ligand>
</feature>
<feature type="binding site" evidence="6">
    <location>
        <position position="52"/>
    </location>
    <ligand>
        <name>Ca(2+)</name>
        <dbReference type="ChEBI" id="CHEBI:29108"/>
        <label>1</label>
    </ligand>
</feature>
<keyword evidence="9" id="KW-1185">Reference proteome</keyword>
<feature type="binding site" evidence="6">
    <location>
        <position position="58"/>
    </location>
    <ligand>
        <name>Ca(2+)</name>
        <dbReference type="ChEBI" id="CHEBI:29108"/>
        <label>1</label>
    </ligand>
</feature>
<evidence type="ECO:0000256" key="1">
    <source>
        <dbReference type="ARBA" id="ARBA00009753"/>
    </source>
</evidence>
<evidence type="ECO:0000256" key="2">
    <source>
        <dbReference type="ARBA" id="ARBA00022723"/>
    </source>
</evidence>
<proteinExistence type="inferred from homology"/>
<dbReference type="GO" id="GO:0005509">
    <property type="term" value="F:calcium ion binding"/>
    <property type="evidence" value="ECO:0007669"/>
    <property type="project" value="UniProtKB-UniRule"/>
</dbReference>
<dbReference type="PROSITE" id="PS50222">
    <property type="entry name" value="EF_HAND_2"/>
    <property type="match status" value="1"/>
</dbReference>
<evidence type="ECO:0000256" key="3">
    <source>
        <dbReference type="ARBA" id="ARBA00022837"/>
    </source>
</evidence>
<feature type="binding site" evidence="6">
    <location>
        <position position="56"/>
    </location>
    <ligand>
        <name>Ca(2+)</name>
        <dbReference type="ChEBI" id="CHEBI:29108"/>
        <label>1</label>
    </ligand>
</feature>
<evidence type="ECO:0000256" key="5">
    <source>
        <dbReference type="ARBA" id="ARBA00025308"/>
    </source>
</evidence>
<evidence type="ECO:0000313" key="9">
    <source>
        <dbReference type="Proteomes" id="UP000504617"/>
    </source>
</evidence>
<dbReference type="InterPro" id="IPR008080">
    <property type="entry name" value="Parvalbumin"/>
</dbReference>
<organism evidence="9 10">
    <name type="scientific">Thamnophis sirtalis</name>
    <dbReference type="NCBI Taxonomy" id="35019"/>
    <lineage>
        <taxon>Eukaryota</taxon>
        <taxon>Metazoa</taxon>
        <taxon>Chordata</taxon>
        <taxon>Craniata</taxon>
        <taxon>Vertebrata</taxon>
        <taxon>Euteleostomi</taxon>
        <taxon>Lepidosauria</taxon>
        <taxon>Squamata</taxon>
        <taxon>Bifurcata</taxon>
        <taxon>Unidentata</taxon>
        <taxon>Episquamata</taxon>
        <taxon>Toxicofera</taxon>
        <taxon>Serpentes</taxon>
        <taxon>Colubroidea</taxon>
        <taxon>Colubridae</taxon>
        <taxon>Natricinae</taxon>
        <taxon>Thamnophis</taxon>
    </lineage>
</organism>
<name>A0A6I9XQ23_9SAUR</name>
<keyword evidence="2 6" id="KW-0479">Metal-binding</keyword>
<dbReference type="PROSITE" id="PS00018">
    <property type="entry name" value="EF_HAND_1"/>
    <property type="match status" value="1"/>
</dbReference>
<reference evidence="10" key="1">
    <citation type="submission" date="2025-08" db="UniProtKB">
        <authorList>
            <consortium name="RefSeq"/>
        </authorList>
    </citation>
    <scope>IDENTIFICATION</scope>
    <source>
        <tissue evidence="10">Skeletal muscle</tissue>
    </source>
</reference>
<dbReference type="InterPro" id="IPR018247">
    <property type="entry name" value="EF_Hand_1_Ca_BS"/>
</dbReference>
<sequence>MAFAGILTDADIAAGLQSCKAADTFSCKTFFSKSGLHTKSRDQLAKVFGVLDQDKSGYIEEDELRVKSSKVSASNVYFTPTDMIGTAKSDAGFTQFTIICFSDRSELQGYRFLTSLHTYKVTEFVVLVTKG</sequence>
<evidence type="ECO:0000259" key="8">
    <source>
        <dbReference type="PROSITE" id="PS50222"/>
    </source>
</evidence>
<dbReference type="InterPro" id="IPR011992">
    <property type="entry name" value="EF-hand-dom_pair"/>
</dbReference>
<dbReference type="InterPro" id="IPR002048">
    <property type="entry name" value="EF_hand_dom"/>
</dbReference>
<keyword evidence="3 6" id="KW-0106">Calcium</keyword>
<dbReference type="SUPFAM" id="SSF47473">
    <property type="entry name" value="EF-hand"/>
    <property type="match status" value="1"/>
</dbReference>
<dbReference type="Gene3D" id="1.10.238.10">
    <property type="entry name" value="EF-hand"/>
    <property type="match status" value="1"/>
</dbReference>
<dbReference type="Proteomes" id="UP000504617">
    <property type="component" value="Unplaced"/>
</dbReference>
<feature type="binding site" evidence="6">
    <location>
        <position position="63"/>
    </location>
    <ligand>
        <name>Ca(2+)</name>
        <dbReference type="ChEBI" id="CHEBI:29108"/>
        <label>1</label>
    </ligand>
</feature>
<keyword evidence="4" id="KW-0514">Muscle protein</keyword>
<dbReference type="OrthoDB" id="26525at2759"/>